<dbReference type="PROSITE" id="PS00018">
    <property type="entry name" value="EF_HAND_1"/>
    <property type="match status" value="1"/>
</dbReference>
<protein>
    <recommendedName>
        <fullName evidence="10">EF-hand domain-containing protein</fullName>
    </recommendedName>
</protein>
<feature type="domain" description="EF-hand" evidence="10">
    <location>
        <begin position="331"/>
        <end position="366"/>
    </location>
</feature>
<evidence type="ECO:0000256" key="3">
    <source>
        <dbReference type="ARBA" id="ARBA00022737"/>
    </source>
</evidence>
<dbReference type="GO" id="GO:0005758">
    <property type="term" value="C:mitochondrial intermembrane space"/>
    <property type="evidence" value="ECO:0007669"/>
    <property type="project" value="UniProtKB-SubCell"/>
</dbReference>
<feature type="compositionally biased region" description="Basic and acidic residues" evidence="9">
    <location>
        <begin position="39"/>
        <end position="54"/>
    </location>
</feature>
<keyword evidence="6" id="KW-0809">Transit peptide</keyword>
<dbReference type="FunCoup" id="E4X3N8">
    <property type="interactions" value="28"/>
</dbReference>
<sequence length="403" mass="46981">MAWRSRLKALVPPTLAAGSVFTLREQASSEGSQPFTLPKRREVEARSRRDEGRQKVNAKRRRFENFATVQINGELFMTPADFLESVTEDHPRKSAYKISFSVAEIEATLKKQTPPREIIEKGETDFFRKLGKNGIISYNEYLFLLCIITKPKQGFDVAFKMFDTDGNELIDSDEFKVLEDIFRQSAENVTNKESTKNDFGTTLRFLFFGEDGTQQINHKQFYSFMQNLQAEVLELEFNAFARCKWDITELEFAEMLLRYTDQWDMEQQLERIRGRLSNQEGISMEEFKSFFFFLNNLEDFATAIHYYALANQPIGTEEFHRAVKISTGEDLSENLVNVVFAIFDKDGDRKLSHKEFIGVMSDRLSRQNKTTDTAELTYLSKNKDRSSWDTLRHCYSQKQKSYE</sequence>
<dbReference type="PANTHER" id="PTHR12294:SF13">
    <property type="entry name" value="MITOCHONDRIAL CALCIUM UPTAKE 3, ISOFORM D"/>
    <property type="match status" value="1"/>
</dbReference>
<accession>E4X3N8</accession>
<comment type="subcellular location">
    <subcellularLocation>
        <location evidence="1">Mitochondrion inner membrane</location>
    </subcellularLocation>
    <subcellularLocation>
        <location evidence="2">Mitochondrion intermembrane space</location>
    </subcellularLocation>
</comment>
<evidence type="ECO:0000256" key="8">
    <source>
        <dbReference type="ARBA" id="ARBA00023136"/>
    </source>
</evidence>
<reference evidence="11" key="1">
    <citation type="journal article" date="2010" name="Science">
        <title>Plasticity of animal genome architecture unmasked by rapid evolution of a pelagic tunicate.</title>
        <authorList>
            <person name="Denoeud F."/>
            <person name="Henriet S."/>
            <person name="Mungpakdee S."/>
            <person name="Aury J.M."/>
            <person name="Da Silva C."/>
            <person name="Brinkmann H."/>
            <person name="Mikhaleva J."/>
            <person name="Olsen L.C."/>
            <person name="Jubin C."/>
            <person name="Canestro C."/>
            <person name="Bouquet J.M."/>
            <person name="Danks G."/>
            <person name="Poulain J."/>
            <person name="Campsteijn C."/>
            <person name="Adamski M."/>
            <person name="Cross I."/>
            <person name="Yadetie F."/>
            <person name="Muffato M."/>
            <person name="Louis A."/>
            <person name="Butcher S."/>
            <person name="Tsagkogeorga G."/>
            <person name="Konrad A."/>
            <person name="Singh S."/>
            <person name="Jensen M.F."/>
            <person name="Cong E.H."/>
            <person name="Eikeseth-Otteraa H."/>
            <person name="Noel B."/>
            <person name="Anthouard V."/>
            <person name="Porcel B.M."/>
            <person name="Kachouri-Lafond R."/>
            <person name="Nishino A."/>
            <person name="Ugolini M."/>
            <person name="Chourrout P."/>
            <person name="Nishida H."/>
            <person name="Aasland R."/>
            <person name="Huzurbazar S."/>
            <person name="Westhof E."/>
            <person name="Delsuc F."/>
            <person name="Lehrach H."/>
            <person name="Reinhardt R."/>
            <person name="Weissenbach J."/>
            <person name="Roy S.W."/>
            <person name="Artiguenave F."/>
            <person name="Postlethwait J.H."/>
            <person name="Manak J.R."/>
            <person name="Thompson E.M."/>
            <person name="Jaillon O."/>
            <person name="Du Pasquier L."/>
            <person name="Boudinot P."/>
            <person name="Liberles D.A."/>
            <person name="Volff J.N."/>
            <person name="Philippe H."/>
            <person name="Lenhard B."/>
            <person name="Roest Crollius H."/>
            <person name="Wincker P."/>
            <person name="Chourrout D."/>
        </authorList>
    </citation>
    <scope>NUCLEOTIDE SEQUENCE [LARGE SCALE GENOMIC DNA]</scope>
</reference>
<dbReference type="GO" id="GO:0036444">
    <property type="term" value="P:calcium import into the mitochondrion"/>
    <property type="evidence" value="ECO:0007669"/>
    <property type="project" value="TreeGrafter"/>
</dbReference>
<keyword evidence="7" id="KW-0496">Mitochondrion</keyword>
<organism evidence="11">
    <name type="scientific">Oikopleura dioica</name>
    <name type="common">Tunicate</name>
    <dbReference type="NCBI Taxonomy" id="34765"/>
    <lineage>
        <taxon>Eukaryota</taxon>
        <taxon>Metazoa</taxon>
        <taxon>Chordata</taxon>
        <taxon>Tunicata</taxon>
        <taxon>Appendicularia</taxon>
        <taxon>Copelata</taxon>
        <taxon>Oikopleuridae</taxon>
        <taxon>Oikopleura</taxon>
    </lineage>
</organism>
<evidence type="ECO:0000256" key="4">
    <source>
        <dbReference type="ARBA" id="ARBA00022792"/>
    </source>
</evidence>
<evidence type="ECO:0000256" key="6">
    <source>
        <dbReference type="ARBA" id="ARBA00022946"/>
    </source>
</evidence>
<evidence type="ECO:0000256" key="2">
    <source>
        <dbReference type="ARBA" id="ARBA00004569"/>
    </source>
</evidence>
<dbReference type="PANTHER" id="PTHR12294">
    <property type="entry name" value="EF HAND DOMAIN FAMILY A1,A2-RELATED"/>
    <property type="match status" value="1"/>
</dbReference>
<keyword evidence="5" id="KW-0106">Calcium</keyword>
<name>E4X3N8_OIKDI</name>
<dbReference type="Gene3D" id="1.10.238.10">
    <property type="entry name" value="EF-hand"/>
    <property type="match status" value="2"/>
</dbReference>
<dbReference type="GO" id="GO:1990246">
    <property type="term" value="C:uniplex complex"/>
    <property type="evidence" value="ECO:0007669"/>
    <property type="project" value="TreeGrafter"/>
</dbReference>
<proteinExistence type="predicted"/>
<evidence type="ECO:0000313" key="12">
    <source>
        <dbReference type="Proteomes" id="UP000001307"/>
    </source>
</evidence>
<dbReference type="InterPro" id="IPR002048">
    <property type="entry name" value="EF_hand_dom"/>
</dbReference>
<gene>
    <name evidence="11" type="ORF">GSOID_T00017881001</name>
</gene>
<feature type="domain" description="EF-hand" evidence="10">
    <location>
        <begin position="150"/>
        <end position="185"/>
    </location>
</feature>
<evidence type="ECO:0000256" key="7">
    <source>
        <dbReference type="ARBA" id="ARBA00023128"/>
    </source>
</evidence>
<feature type="region of interest" description="Disordered" evidence="9">
    <location>
        <begin position="27"/>
        <end position="56"/>
    </location>
</feature>
<evidence type="ECO:0000313" key="11">
    <source>
        <dbReference type="EMBL" id="CBY18242.1"/>
    </source>
</evidence>
<evidence type="ECO:0000256" key="1">
    <source>
        <dbReference type="ARBA" id="ARBA00004273"/>
    </source>
</evidence>
<dbReference type="InterPro" id="IPR011992">
    <property type="entry name" value="EF-hand-dom_pair"/>
</dbReference>
<dbReference type="InParanoid" id="E4X3N8"/>
<dbReference type="GO" id="GO:0051560">
    <property type="term" value="P:mitochondrial calcium ion homeostasis"/>
    <property type="evidence" value="ECO:0007669"/>
    <property type="project" value="TreeGrafter"/>
</dbReference>
<dbReference type="InterPro" id="IPR039800">
    <property type="entry name" value="MICU1/2/3"/>
</dbReference>
<dbReference type="GO" id="GO:0005509">
    <property type="term" value="F:calcium ion binding"/>
    <property type="evidence" value="ECO:0007669"/>
    <property type="project" value="InterPro"/>
</dbReference>
<evidence type="ECO:0000256" key="5">
    <source>
        <dbReference type="ARBA" id="ARBA00022837"/>
    </source>
</evidence>
<dbReference type="CDD" id="cd15900">
    <property type="entry name" value="EFh_MICU"/>
    <property type="match status" value="1"/>
</dbReference>
<dbReference type="Pfam" id="PF13833">
    <property type="entry name" value="EF-hand_8"/>
    <property type="match status" value="1"/>
</dbReference>
<dbReference type="AlphaFoldDB" id="E4X3N8"/>
<evidence type="ECO:0000256" key="9">
    <source>
        <dbReference type="SAM" id="MobiDB-lite"/>
    </source>
</evidence>
<evidence type="ECO:0000259" key="10">
    <source>
        <dbReference type="PROSITE" id="PS50222"/>
    </source>
</evidence>
<dbReference type="SMART" id="SM00054">
    <property type="entry name" value="EFh"/>
    <property type="match status" value="2"/>
</dbReference>
<keyword evidence="8" id="KW-0472">Membrane</keyword>
<keyword evidence="12" id="KW-1185">Reference proteome</keyword>
<dbReference type="Proteomes" id="UP000001307">
    <property type="component" value="Unassembled WGS sequence"/>
</dbReference>
<dbReference type="InterPro" id="IPR018247">
    <property type="entry name" value="EF_Hand_1_Ca_BS"/>
</dbReference>
<dbReference type="PROSITE" id="PS50222">
    <property type="entry name" value="EF_HAND_2"/>
    <property type="match status" value="2"/>
</dbReference>
<dbReference type="OrthoDB" id="5859791at2759"/>
<keyword evidence="4" id="KW-0999">Mitochondrion inner membrane</keyword>
<keyword evidence="3" id="KW-0677">Repeat</keyword>
<dbReference type="SUPFAM" id="SSF47473">
    <property type="entry name" value="EF-hand"/>
    <property type="match status" value="2"/>
</dbReference>
<dbReference type="EMBL" id="FN653023">
    <property type="protein sequence ID" value="CBY18242.1"/>
    <property type="molecule type" value="Genomic_DNA"/>
</dbReference>